<dbReference type="Proteomes" id="UP000502823">
    <property type="component" value="Unassembled WGS sequence"/>
</dbReference>
<dbReference type="InterPro" id="IPR036322">
    <property type="entry name" value="WD40_repeat_dom_sf"/>
</dbReference>
<dbReference type="AlphaFoldDB" id="A0A6L2PLF5"/>
<dbReference type="EMBL" id="BLKM01005036">
    <property type="protein sequence ID" value="GFG33174.1"/>
    <property type="molecule type" value="Genomic_DNA"/>
</dbReference>
<dbReference type="InParanoid" id="A0A6L2PLF5"/>
<accession>A0A6L2PLF5</accession>
<sequence>MFGQTPGRKYHWLKLWHYTGSEIVDNSLEREKKERTHIWKTCCEKEINRDIRTELLSSCWPGWHILCPSNYEWRVVYKTWCQWHHIGKWSFITKIFEDTSLTPVTCMKISGRCITTGHSNGDVLLWSYSNRVKVASHLRYVTALGVMVYTGECNNNSQLKHELVVSASLDCTIHISPLTFQDEMPHGCHVIREHLSPVTEIRTFRNTFAALSCDDRISIWQLSASTCNKVPTIVKLHTLSIYMVPFEAISIWGNEIIQVSAVTCNGLSIPIFRGGDSSPYKLLQVAGHQHFASSSSCNNISGRILKAFLWRYGVSIILDDQHYMYITVNECGQQMKYNTMPYLHSYPVTVLLYGEILLLGMESGTLYMYQLDQITDLLTLDLGAVYWKHSLCSEPIIDLDINETSNGPVIAAAANSRVWYITFIPPGLR</sequence>
<protein>
    <submittedName>
        <fullName evidence="1">Uncharacterized protein</fullName>
    </submittedName>
</protein>
<dbReference type="OrthoDB" id="2095648at2759"/>
<keyword evidence="2" id="KW-1185">Reference proteome</keyword>
<gene>
    <name evidence="1" type="ORF">Cfor_06758</name>
</gene>
<dbReference type="InterPro" id="IPR015943">
    <property type="entry name" value="WD40/YVTN_repeat-like_dom_sf"/>
</dbReference>
<dbReference type="Gene3D" id="2.130.10.10">
    <property type="entry name" value="YVTN repeat-like/Quinoprotein amine dehydrogenase"/>
    <property type="match status" value="1"/>
</dbReference>
<organism evidence="1 2">
    <name type="scientific">Coptotermes formosanus</name>
    <name type="common">Formosan subterranean termite</name>
    <dbReference type="NCBI Taxonomy" id="36987"/>
    <lineage>
        <taxon>Eukaryota</taxon>
        <taxon>Metazoa</taxon>
        <taxon>Ecdysozoa</taxon>
        <taxon>Arthropoda</taxon>
        <taxon>Hexapoda</taxon>
        <taxon>Insecta</taxon>
        <taxon>Pterygota</taxon>
        <taxon>Neoptera</taxon>
        <taxon>Polyneoptera</taxon>
        <taxon>Dictyoptera</taxon>
        <taxon>Blattodea</taxon>
        <taxon>Blattoidea</taxon>
        <taxon>Termitoidae</taxon>
        <taxon>Rhinotermitidae</taxon>
        <taxon>Coptotermes</taxon>
    </lineage>
</organism>
<evidence type="ECO:0000313" key="2">
    <source>
        <dbReference type="Proteomes" id="UP000502823"/>
    </source>
</evidence>
<reference evidence="2" key="1">
    <citation type="submission" date="2020-01" db="EMBL/GenBank/DDBJ databases">
        <title>Draft genome sequence of the Termite Coptotermes fromosanus.</title>
        <authorList>
            <person name="Itakura S."/>
            <person name="Yosikawa Y."/>
            <person name="Umezawa K."/>
        </authorList>
    </citation>
    <scope>NUCLEOTIDE SEQUENCE [LARGE SCALE GENOMIC DNA]</scope>
</reference>
<proteinExistence type="predicted"/>
<dbReference type="SUPFAM" id="SSF50978">
    <property type="entry name" value="WD40 repeat-like"/>
    <property type="match status" value="1"/>
</dbReference>
<name>A0A6L2PLF5_COPFO</name>
<comment type="caution">
    <text evidence="1">The sequence shown here is derived from an EMBL/GenBank/DDBJ whole genome shotgun (WGS) entry which is preliminary data.</text>
</comment>
<evidence type="ECO:0000313" key="1">
    <source>
        <dbReference type="EMBL" id="GFG33174.1"/>
    </source>
</evidence>